<keyword evidence="6" id="KW-1185">Reference proteome</keyword>
<dbReference type="EMBL" id="JAAFYZ010000237">
    <property type="protein sequence ID" value="MBS2553189.1"/>
    <property type="molecule type" value="Genomic_DNA"/>
</dbReference>
<gene>
    <name evidence="5" type="ORF">KGQ19_40685</name>
</gene>
<dbReference type="InterPro" id="IPR036188">
    <property type="entry name" value="FAD/NAD-bd_sf"/>
</dbReference>
<evidence type="ECO:0000256" key="2">
    <source>
        <dbReference type="ARBA" id="ARBA00023033"/>
    </source>
</evidence>
<dbReference type="SUPFAM" id="SSF51905">
    <property type="entry name" value="FAD/NAD(P)-binding domain"/>
    <property type="match status" value="1"/>
</dbReference>
<organism evidence="5 6">
    <name type="scientific">Catenulispora pinistramenti</name>
    <dbReference type="NCBI Taxonomy" id="2705254"/>
    <lineage>
        <taxon>Bacteria</taxon>
        <taxon>Bacillati</taxon>
        <taxon>Actinomycetota</taxon>
        <taxon>Actinomycetes</taxon>
        <taxon>Catenulisporales</taxon>
        <taxon>Catenulisporaceae</taxon>
        <taxon>Catenulispora</taxon>
    </lineage>
</organism>
<proteinExistence type="predicted"/>
<reference evidence="5 6" key="1">
    <citation type="submission" date="2020-02" db="EMBL/GenBank/DDBJ databases">
        <title>Acidophilic actinobacteria isolated from forest soil.</title>
        <authorList>
            <person name="Golinska P."/>
        </authorList>
    </citation>
    <scope>NUCLEOTIDE SEQUENCE [LARGE SCALE GENOMIC DNA]</scope>
    <source>
        <strain evidence="5 6">NL8</strain>
    </source>
</reference>
<dbReference type="PANTHER" id="PTHR13789">
    <property type="entry name" value="MONOOXYGENASE"/>
    <property type="match status" value="1"/>
</dbReference>
<sequence>MSTAPNTPSSLSVPNSPSAPNTPSAPTSPSAPNSSGAPNNLSAPNILSTTKTPNAARASGVRTAIVIGGGVAGPVVATALHAAGIQATVYEAYPELGEGIGGSIALAPNGMAALDLIGAANPLRALSTAIGHTRMNIDGKAMDIPGLADVEPLRLVGRGDLHRVLRDRAIEAGVRFEYGKRLTGATEQADGVQARFADGAGATADVLIGADGVRSTVRTLIDPNAPSADYTGLLSFQGYVDPAADLDCEPGLMVFAFGKRAYYLYGRLADGRLTWGANLPSKTYMSLTEARAVPAEQWLRKLRDTYRDDHPGGLFAERTTAETLDITGAIHIMPPVPHWHSARMVLVGDAVHAPSNSTGQGASLAIESALQLARCLRDVPESAEAFAAYEALRRERVERITRRGARLNRTKTPGPVGRKVMHLTMPVLFRMMNFDKVMGWEQRYRIEWEAEVSSAVRSGRASVRMGERAHR</sequence>
<dbReference type="PRINTS" id="PR00420">
    <property type="entry name" value="RNGMNOXGNASE"/>
</dbReference>
<feature type="domain" description="FAD-binding" evidence="4">
    <location>
        <begin position="338"/>
        <end position="403"/>
    </location>
</feature>
<comment type="caution">
    <text evidence="5">The sequence shown here is derived from an EMBL/GenBank/DDBJ whole genome shotgun (WGS) entry which is preliminary data.</text>
</comment>
<keyword evidence="2 5" id="KW-0503">Monooxygenase</keyword>
<accession>A0ABS5L4P7</accession>
<dbReference type="GO" id="GO:0004497">
    <property type="term" value="F:monooxygenase activity"/>
    <property type="evidence" value="ECO:0007669"/>
    <property type="project" value="UniProtKB-KW"/>
</dbReference>
<dbReference type="Proteomes" id="UP000730482">
    <property type="component" value="Unassembled WGS sequence"/>
</dbReference>
<evidence type="ECO:0000313" key="5">
    <source>
        <dbReference type="EMBL" id="MBS2553189.1"/>
    </source>
</evidence>
<keyword evidence="1" id="KW-0560">Oxidoreductase</keyword>
<feature type="region of interest" description="Disordered" evidence="3">
    <location>
        <begin position="1"/>
        <end position="54"/>
    </location>
</feature>
<feature type="compositionally biased region" description="Polar residues" evidence="3">
    <location>
        <begin position="1"/>
        <end position="11"/>
    </location>
</feature>
<evidence type="ECO:0000256" key="1">
    <source>
        <dbReference type="ARBA" id="ARBA00023002"/>
    </source>
</evidence>
<dbReference type="InterPro" id="IPR050493">
    <property type="entry name" value="FAD-dep_Monooxygenase_BioMet"/>
</dbReference>
<feature type="compositionally biased region" description="Low complexity" evidence="3">
    <location>
        <begin position="12"/>
        <end position="45"/>
    </location>
</feature>
<evidence type="ECO:0000259" key="4">
    <source>
        <dbReference type="Pfam" id="PF01494"/>
    </source>
</evidence>
<dbReference type="Pfam" id="PF01494">
    <property type="entry name" value="FAD_binding_3"/>
    <property type="match status" value="2"/>
</dbReference>
<evidence type="ECO:0000256" key="3">
    <source>
        <dbReference type="SAM" id="MobiDB-lite"/>
    </source>
</evidence>
<name>A0ABS5L4P7_9ACTN</name>
<dbReference type="Gene3D" id="3.50.50.60">
    <property type="entry name" value="FAD/NAD(P)-binding domain"/>
    <property type="match status" value="1"/>
</dbReference>
<evidence type="ECO:0000313" key="6">
    <source>
        <dbReference type="Proteomes" id="UP000730482"/>
    </source>
</evidence>
<dbReference type="PANTHER" id="PTHR13789:SF309">
    <property type="entry name" value="PUTATIVE (AFU_ORTHOLOGUE AFUA_6G14510)-RELATED"/>
    <property type="match status" value="1"/>
</dbReference>
<dbReference type="RefSeq" id="WP_212019489.1">
    <property type="nucleotide sequence ID" value="NZ_JAAFYZ010000237.1"/>
</dbReference>
<feature type="domain" description="FAD-binding" evidence="4">
    <location>
        <begin position="64"/>
        <end position="224"/>
    </location>
</feature>
<protein>
    <submittedName>
        <fullName evidence="5">FAD-dependent monooxygenase</fullName>
    </submittedName>
</protein>
<dbReference type="InterPro" id="IPR002938">
    <property type="entry name" value="FAD-bd"/>
</dbReference>